<dbReference type="InterPro" id="IPR006310">
    <property type="entry name" value="DinG"/>
</dbReference>
<feature type="domain" description="Helicase ATP-binding" evidence="9">
    <location>
        <begin position="249"/>
        <end position="510"/>
    </location>
</feature>
<dbReference type="PROSITE" id="PS51193">
    <property type="entry name" value="HELICASE_ATP_BIND_2"/>
    <property type="match status" value="1"/>
</dbReference>
<dbReference type="InterPro" id="IPR045028">
    <property type="entry name" value="DinG/Rad3-like"/>
</dbReference>
<dbReference type="EMBL" id="PISD01000046">
    <property type="protein sequence ID" value="PKG27291.1"/>
    <property type="molecule type" value="Genomic_DNA"/>
</dbReference>
<organism evidence="11 12">
    <name type="scientific">Cytobacillus horneckiae</name>
    <dbReference type="NCBI Taxonomy" id="549687"/>
    <lineage>
        <taxon>Bacteria</taxon>
        <taxon>Bacillati</taxon>
        <taxon>Bacillota</taxon>
        <taxon>Bacilli</taxon>
        <taxon>Bacillales</taxon>
        <taxon>Bacillaceae</taxon>
        <taxon>Cytobacillus</taxon>
    </lineage>
</organism>
<dbReference type="GO" id="GO:0008408">
    <property type="term" value="F:3'-5' exonuclease activity"/>
    <property type="evidence" value="ECO:0007669"/>
    <property type="project" value="UniProtKB-UniRule"/>
</dbReference>
<dbReference type="InterPro" id="IPR012337">
    <property type="entry name" value="RNaseH-like_sf"/>
</dbReference>
<dbReference type="SUPFAM" id="SSF53098">
    <property type="entry name" value="Ribonuclease H-like"/>
    <property type="match status" value="1"/>
</dbReference>
<evidence type="ECO:0000313" key="12">
    <source>
        <dbReference type="Proteomes" id="UP000233343"/>
    </source>
</evidence>
<dbReference type="GO" id="GO:0003677">
    <property type="term" value="F:DNA binding"/>
    <property type="evidence" value="ECO:0007669"/>
    <property type="project" value="InterPro"/>
</dbReference>
<dbReference type="GO" id="GO:0005524">
    <property type="term" value="F:ATP binding"/>
    <property type="evidence" value="ECO:0007669"/>
    <property type="project" value="UniProtKB-UniRule"/>
</dbReference>
<dbReference type="PROSITE" id="PS51194">
    <property type="entry name" value="HELICASE_CTER"/>
    <property type="match status" value="1"/>
</dbReference>
<evidence type="ECO:0000259" key="10">
    <source>
        <dbReference type="PROSITE" id="PS51194"/>
    </source>
</evidence>
<dbReference type="InterPro" id="IPR027417">
    <property type="entry name" value="P-loop_NTPase"/>
</dbReference>
<comment type="similarity">
    <text evidence="6 7">Belongs to the helicase family. DinG subfamily. Type 2 sub-subfamily.</text>
</comment>
<dbReference type="HAMAP" id="MF_02206">
    <property type="entry name" value="DinG_exonucl"/>
    <property type="match status" value="1"/>
</dbReference>
<name>A0A2N0ZCP9_9BACI</name>
<dbReference type="RefSeq" id="WP_066200512.1">
    <property type="nucleotide sequence ID" value="NZ_JARMMB010000058.1"/>
</dbReference>
<feature type="coiled-coil region" evidence="8">
    <location>
        <begin position="589"/>
        <end position="634"/>
    </location>
</feature>
<evidence type="ECO:0000256" key="7">
    <source>
        <dbReference type="RuleBase" id="RU364106"/>
    </source>
</evidence>
<feature type="binding site" evidence="6">
    <location>
        <begin position="284"/>
        <end position="291"/>
    </location>
    <ligand>
        <name>ATP</name>
        <dbReference type="ChEBI" id="CHEBI:30616"/>
    </ligand>
</feature>
<dbReference type="InterPro" id="IPR006555">
    <property type="entry name" value="ATP-dep_Helicase_C"/>
</dbReference>
<dbReference type="InterPro" id="IPR014013">
    <property type="entry name" value="Helic_SF1/SF2_ATP-bd_DinG/Rad3"/>
</dbReference>
<keyword evidence="8" id="KW-0175">Coiled coil</keyword>
<dbReference type="InterPro" id="IPR036397">
    <property type="entry name" value="RNaseH_sf"/>
</dbReference>
<comment type="function">
    <text evidence="6 7">3'-5' exonuclease.</text>
</comment>
<dbReference type="NCBIfam" id="TIGR01407">
    <property type="entry name" value="dinG_rel"/>
    <property type="match status" value="1"/>
</dbReference>
<dbReference type="InterPro" id="IPR006054">
    <property type="entry name" value="DnaQ"/>
</dbReference>
<dbReference type="SUPFAM" id="SSF52540">
    <property type="entry name" value="P-loop containing nucleoside triphosphate hydrolases"/>
    <property type="match status" value="1"/>
</dbReference>
<gene>
    <name evidence="6 7" type="primary">dinG</name>
    <name evidence="11" type="ORF">CWS20_19205</name>
</gene>
<evidence type="ECO:0000313" key="11">
    <source>
        <dbReference type="EMBL" id="PKG27291.1"/>
    </source>
</evidence>
<dbReference type="SMART" id="SM00491">
    <property type="entry name" value="HELICc2"/>
    <property type="match status" value="1"/>
</dbReference>
<proteinExistence type="inferred from homology"/>
<keyword evidence="3 6" id="KW-0378">Hydrolase</keyword>
<keyword evidence="12" id="KW-1185">Reference proteome</keyword>
<dbReference type="SMART" id="SM00487">
    <property type="entry name" value="DEXDc"/>
    <property type="match status" value="1"/>
</dbReference>
<evidence type="ECO:0000256" key="6">
    <source>
        <dbReference type="HAMAP-Rule" id="MF_02206"/>
    </source>
</evidence>
<evidence type="ECO:0000256" key="1">
    <source>
        <dbReference type="ARBA" id="ARBA00022722"/>
    </source>
</evidence>
<protein>
    <recommendedName>
        <fullName evidence="6 7">3'-5' exonuclease DinG</fullName>
        <ecNumber evidence="6 7">3.1.-.-</ecNumber>
    </recommendedName>
</protein>
<dbReference type="FunFam" id="3.40.50.300:FF:000437">
    <property type="entry name" value="ATP-dependent DNA helicase DinG"/>
    <property type="match status" value="1"/>
</dbReference>
<dbReference type="Gene3D" id="3.30.420.10">
    <property type="entry name" value="Ribonuclease H-like superfamily/Ribonuclease H"/>
    <property type="match status" value="1"/>
</dbReference>
<dbReference type="Pfam" id="PF13307">
    <property type="entry name" value="Helicase_C_2"/>
    <property type="match status" value="1"/>
</dbReference>
<feature type="domain" description="Helicase C-terminal" evidence="10">
    <location>
        <begin position="738"/>
        <end position="934"/>
    </location>
</feature>
<evidence type="ECO:0000256" key="4">
    <source>
        <dbReference type="ARBA" id="ARBA00022839"/>
    </source>
</evidence>
<comment type="caution">
    <text evidence="11">The sequence shown here is derived from an EMBL/GenBank/DDBJ whole genome shotgun (WGS) entry which is preliminary data.</text>
</comment>
<sequence length="934" mass="105782">MSNKYVVIDLETTGNAPKKGDKMIQFAAVVVENGEIIDQFSSLIQPNQSIPPFIEELTGLTDDMVKGAPTFDEIAPKVLKMLDGAYFVAHNVLFDLSFLQEELIDAGYNGFYGPVLDTVELARILLPSEDSYKLSDLANQFGLNHDRPHQADSDAYVTAELLLILEKKLKYLPVQTIKQLHKLSGGLKSDLDIYLDELIQWKEATLEALPDHLEIYQGIALRKAEQKSEKPTYVKQIDFPTMTEDKTALFKKAFPLFEIREGQFSMMDAVYAAFGNEQHSLIEAGTGVGKSLAYLIPSVMYAVQNNDRIVISTYTTQLQDQLLHKDLPLLKKMLPFSVEAVVLKGRSHYLSLQKFVASLNELDDNYDTNLTKMQILIWLTETATGDMDELNLSSGGMIYWNHIKNDETVFLTEKSWINKDFYYKARNQAQKADLIITNHSMLLTDLASDHSILPSYQHAIIDEGHHFVKAAGPHFGLSLDYLNVRLILSQIGTLEHRQLLFKLEKLLEETDVKDDSLLHSFEMNELMVELLFEMDEFFRLIGTVAKNRKKGKKGVNRLKIGLNQADQDSSQKLLVGKAERFYFLTKDAVEALGNRLNYLKKQVAQLHDKSRAFLEELTSSVEDLKLVMDSVKALFMTSPHEQVTWIEIDLRAMQNVTTVYSEPLNVASLLSERFFDRKRSIVLASATMTIKGSFSYMLKELGLKEEECKLVKIESPFDYDKQVKFIIPEDLPDIKAVPMEEYVASISEQIISIAEATKGRMLILFTSYEMLRDTHQLIKESGFLDDFAIFAQGISGGSRSRLTRNFQRFEKAILLGTSSFWEGVDIPGEDLSCLIIVRLPFSPPDDPMTEAKSKKIQAEGGSPFSQFALPEAVIRFKQGFGRLIRTKSDKGLIIVFDRRIVTTSYGKAFLQSVPAVKAEQKSINETIKLIDEWL</sequence>
<dbReference type="EC" id="3.1.-.-" evidence="6 7"/>
<dbReference type="InterPro" id="IPR001650">
    <property type="entry name" value="Helicase_C-like"/>
</dbReference>
<dbReference type="SMART" id="SM00479">
    <property type="entry name" value="EXOIII"/>
    <property type="match status" value="1"/>
</dbReference>
<keyword evidence="4 6" id="KW-0269">Exonuclease</keyword>
<evidence type="ECO:0000259" key="9">
    <source>
        <dbReference type="PROSITE" id="PS51193"/>
    </source>
</evidence>
<dbReference type="NCBIfam" id="TIGR00573">
    <property type="entry name" value="dnaq"/>
    <property type="match status" value="1"/>
</dbReference>
<dbReference type="GO" id="GO:0016818">
    <property type="term" value="F:hydrolase activity, acting on acid anhydrides, in phosphorus-containing anhydrides"/>
    <property type="evidence" value="ECO:0007669"/>
    <property type="project" value="InterPro"/>
</dbReference>
<dbReference type="PANTHER" id="PTHR11472">
    <property type="entry name" value="DNA REPAIR DEAD HELICASE RAD3/XP-D SUBFAMILY MEMBER"/>
    <property type="match status" value="1"/>
</dbReference>
<dbReference type="Pfam" id="PF00929">
    <property type="entry name" value="RNase_T"/>
    <property type="match status" value="1"/>
</dbReference>
<dbReference type="GO" id="GO:0003678">
    <property type="term" value="F:DNA helicase activity"/>
    <property type="evidence" value="ECO:0007669"/>
    <property type="project" value="TreeGrafter"/>
</dbReference>
<dbReference type="PANTHER" id="PTHR11472:SF34">
    <property type="entry name" value="REGULATOR OF TELOMERE ELONGATION HELICASE 1"/>
    <property type="match status" value="1"/>
</dbReference>
<reference evidence="11 12" key="1">
    <citation type="journal article" date="2010" name="Int. J. Syst. Evol. Microbiol.">
        <title>Bacillus horneckiae sp. nov., isolated from a spacecraft-assembly clean room.</title>
        <authorList>
            <person name="Vaishampayan P."/>
            <person name="Probst A."/>
            <person name="Krishnamurthi S."/>
            <person name="Ghosh S."/>
            <person name="Osman S."/>
            <person name="McDowall A."/>
            <person name="Ruckmani A."/>
            <person name="Mayilraj S."/>
            <person name="Venkateswaran K."/>
        </authorList>
    </citation>
    <scope>NUCLEOTIDE SEQUENCE [LARGE SCALE GENOMIC DNA]</scope>
    <source>
        <strain evidence="12">1PO1SC</strain>
    </source>
</reference>
<dbReference type="Proteomes" id="UP000233343">
    <property type="component" value="Unassembled WGS sequence"/>
</dbReference>
<dbReference type="GO" id="GO:0006260">
    <property type="term" value="P:DNA replication"/>
    <property type="evidence" value="ECO:0007669"/>
    <property type="project" value="InterPro"/>
</dbReference>
<dbReference type="AlphaFoldDB" id="A0A2N0ZCP9"/>
<evidence type="ECO:0000256" key="8">
    <source>
        <dbReference type="SAM" id="Coils"/>
    </source>
</evidence>
<keyword evidence="5 6" id="KW-0067">ATP-binding</keyword>
<accession>A0A2N0ZCP9</accession>
<dbReference type="FunFam" id="3.30.420.10:FF:000045">
    <property type="entry name" value="3'-5' exonuclease DinG"/>
    <property type="match status" value="1"/>
</dbReference>
<comment type="caution">
    <text evidence="6">Lacks conserved residue(s) required for the propagation of feature annotation.</text>
</comment>
<dbReference type="InterPro" id="IPR014001">
    <property type="entry name" value="Helicase_ATP-bd"/>
</dbReference>
<dbReference type="CDD" id="cd06127">
    <property type="entry name" value="DEDDh"/>
    <property type="match status" value="1"/>
</dbReference>
<keyword evidence="1 6" id="KW-0540">Nuclease</keyword>
<evidence type="ECO:0000256" key="2">
    <source>
        <dbReference type="ARBA" id="ARBA00022741"/>
    </source>
</evidence>
<dbReference type="InterPro" id="IPR013520">
    <property type="entry name" value="Ribonucl_H"/>
</dbReference>
<evidence type="ECO:0000256" key="3">
    <source>
        <dbReference type="ARBA" id="ARBA00022801"/>
    </source>
</evidence>
<dbReference type="GO" id="GO:0003887">
    <property type="term" value="F:DNA-directed DNA polymerase activity"/>
    <property type="evidence" value="ECO:0007669"/>
    <property type="project" value="InterPro"/>
</dbReference>
<keyword evidence="11" id="KW-0347">Helicase</keyword>
<evidence type="ECO:0000256" key="5">
    <source>
        <dbReference type="ARBA" id="ARBA00022840"/>
    </source>
</evidence>
<dbReference type="Gene3D" id="3.40.50.300">
    <property type="entry name" value="P-loop containing nucleotide triphosphate hydrolases"/>
    <property type="match status" value="2"/>
</dbReference>
<dbReference type="NCBIfam" id="NF005981">
    <property type="entry name" value="PRK08074.1"/>
    <property type="match status" value="1"/>
</dbReference>
<keyword evidence="2 6" id="KW-0547">Nucleotide-binding</keyword>